<evidence type="ECO:0000259" key="2">
    <source>
        <dbReference type="Pfam" id="PF13391"/>
    </source>
</evidence>
<evidence type="ECO:0000313" key="3">
    <source>
        <dbReference type="EMBL" id="KAK6348075.1"/>
    </source>
</evidence>
<sequence length="389" mass="43414">MGKIDLETPFLPVKSRYEKDFIRAYTFLEEKSMISYSERRVLLSVISATTNEGLLKCLPDFNTHELRELAELASIALKSLRNWGGRPSSEFETPTTSRSNSGQSTPAAGVGPSGDIPCPLLQEAMEAINPNYLGIGSAILTKLGILREDPLLPTTSLTGSESFSALCAQRESNSCILHGGIYERVCEVAHIFPFPALIYEKPLVKLTWRFIVILLGESLRDSLVENLVSEDYEIHHPANCLHMRADLHRGYDAGLFSLIPKSMSDSSPMYIDVQYARYSVTIDTQPMVMIPTEVEKQYVFDSNGATRQLGPYHLLNDGDIIRLAPSDEAIPLPSPVLLFWHVYLWRILGAAALNEREKLVEYGRPLKRHRIAGPSGSLVMERTYDGPDQ</sequence>
<evidence type="ECO:0000256" key="1">
    <source>
        <dbReference type="SAM" id="MobiDB-lite"/>
    </source>
</evidence>
<proteinExistence type="predicted"/>
<protein>
    <recommendedName>
        <fullName evidence="2">HNH nuclease domain-containing protein</fullName>
    </recommendedName>
</protein>
<gene>
    <name evidence="3" type="ORF">TWF718_005893</name>
</gene>
<feature type="compositionally biased region" description="Polar residues" evidence="1">
    <location>
        <begin position="90"/>
        <end position="106"/>
    </location>
</feature>
<dbReference type="Pfam" id="PF13391">
    <property type="entry name" value="HNH_2"/>
    <property type="match status" value="1"/>
</dbReference>
<keyword evidence="4" id="KW-1185">Reference proteome</keyword>
<comment type="caution">
    <text evidence="3">The sequence shown here is derived from an EMBL/GenBank/DDBJ whole genome shotgun (WGS) entry which is preliminary data.</text>
</comment>
<dbReference type="InterPro" id="IPR003615">
    <property type="entry name" value="HNH_nuc"/>
</dbReference>
<feature type="region of interest" description="Disordered" evidence="1">
    <location>
        <begin position="85"/>
        <end position="112"/>
    </location>
</feature>
<organism evidence="3 4">
    <name type="scientific">Orbilia javanica</name>
    <dbReference type="NCBI Taxonomy" id="47235"/>
    <lineage>
        <taxon>Eukaryota</taxon>
        <taxon>Fungi</taxon>
        <taxon>Dikarya</taxon>
        <taxon>Ascomycota</taxon>
        <taxon>Pezizomycotina</taxon>
        <taxon>Orbiliomycetes</taxon>
        <taxon>Orbiliales</taxon>
        <taxon>Orbiliaceae</taxon>
        <taxon>Orbilia</taxon>
    </lineage>
</organism>
<dbReference type="Proteomes" id="UP001313282">
    <property type="component" value="Unassembled WGS sequence"/>
</dbReference>
<feature type="domain" description="HNH nuclease" evidence="2">
    <location>
        <begin position="177"/>
        <end position="258"/>
    </location>
</feature>
<reference evidence="3 4" key="1">
    <citation type="submission" date="2019-10" db="EMBL/GenBank/DDBJ databases">
        <authorList>
            <person name="Palmer J.M."/>
        </authorList>
    </citation>
    <scope>NUCLEOTIDE SEQUENCE [LARGE SCALE GENOMIC DNA]</scope>
    <source>
        <strain evidence="3 4">TWF718</strain>
    </source>
</reference>
<evidence type="ECO:0000313" key="4">
    <source>
        <dbReference type="Proteomes" id="UP001313282"/>
    </source>
</evidence>
<dbReference type="AlphaFoldDB" id="A0AAN8N8E5"/>
<accession>A0AAN8N8E5</accession>
<name>A0AAN8N8E5_9PEZI</name>
<dbReference type="EMBL" id="JAVHNR010000003">
    <property type="protein sequence ID" value="KAK6348075.1"/>
    <property type="molecule type" value="Genomic_DNA"/>
</dbReference>